<evidence type="ECO:0000256" key="10">
    <source>
        <dbReference type="SAM" id="MobiDB-lite"/>
    </source>
</evidence>
<evidence type="ECO:0000259" key="11">
    <source>
        <dbReference type="PROSITE" id="PS51471"/>
    </source>
</evidence>
<organism evidence="12 13">
    <name type="scientific">Galleria mellonella</name>
    <name type="common">Greater wax moth</name>
    <dbReference type="NCBI Taxonomy" id="7137"/>
    <lineage>
        <taxon>Eukaryota</taxon>
        <taxon>Metazoa</taxon>
        <taxon>Ecdysozoa</taxon>
        <taxon>Arthropoda</taxon>
        <taxon>Hexapoda</taxon>
        <taxon>Insecta</taxon>
        <taxon>Pterygota</taxon>
        <taxon>Neoptera</taxon>
        <taxon>Endopterygota</taxon>
        <taxon>Lepidoptera</taxon>
        <taxon>Glossata</taxon>
        <taxon>Ditrysia</taxon>
        <taxon>Pyraloidea</taxon>
        <taxon>Pyralidae</taxon>
        <taxon>Galleriinae</taxon>
        <taxon>Galleria</taxon>
    </lineage>
</organism>
<feature type="region of interest" description="Disordered" evidence="10">
    <location>
        <begin position="1"/>
        <end position="64"/>
    </location>
</feature>
<evidence type="ECO:0000256" key="3">
    <source>
        <dbReference type="ARBA" id="ARBA00022723"/>
    </source>
</evidence>
<evidence type="ECO:0000256" key="8">
    <source>
        <dbReference type="ARBA" id="ARBA00029938"/>
    </source>
</evidence>
<feature type="region of interest" description="Disordered" evidence="10">
    <location>
        <begin position="77"/>
        <end position="100"/>
    </location>
</feature>
<evidence type="ECO:0000256" key="7">
    <source>
        <dbReference type="ARBA" id="ARBA00023004"/>
    </source>
</evidence>
<dbReference type="Pfam" id="PF10637">
    <property type="entry name" value="Ofd1_CTDD"/>
    <property type="match status" value="1"/>
</dbReference>
<feature type="compositionally biased region" description="Low complexity" evidence="10">
    <location>
        <begin position="81"/>
        <end position="95"/>
    </location>
</feature>
<evidence type="ECO:0000256" key="6">
    <source>
        <dbReference type="ARBA" id="ARBA00023002"/>
    </source>
</evidence>
<protein>
    <recommendedName>
        <fullName evidence="8">uS12 prolyl 3-hydroxylase</fullName>
    </recommendedName>
</protein>
<evidence type="ECO:0000256" key="2">
    <source>
        <dbReference type="ARBA" id="ARBA00007443"/>
    </source>
</evidence>
<dbReference type="PROSITE" id="PS51471">
    <property type="entry name" value="FE2OG_OXY"/>
    <property type="match status" value="1"/>
</dbReference>
<dbReference type="Pfam" id="PF13661">
    <property type="entry name" value="2OG-FeII_Oxy_4"/>
    <property type="match status" value="1"/>
</dbReference>
<keyword evidence="4" id="KW-0847">Vitamin C</keyword>
<comment type="cofactor">
    <cofactor evidence="1">
        <name>L-ascorbate</name>
        <dbReference type="ChEBI" id="CHEBI:38290"/>
    </cofactor>
</comment>
<feature type="compositionally biased region" description="Pro residues" evidence="10">
    <location>
        <begin position="412"/>
        <end position="426"/>
    </location>
</feature>
<feature type="domain" description="Fe2OG dioxygenase" evidence="11">
    <location>
        <begin position="241"/>
        <end position="412"/>
    </location>
</feature>
<keyword evidence="12" id="KW-1185">Reference proteome</keyword>
<dbReference type="InterPro" id="IPR006620">
    <property type="entry name" value="Pro_4_hyd_alph"/>
</dbReference>
<keyword evidence="3" id="KW-0479">Metal-binding</keyword>
<evidence type="ECO:0000256" key="5">
    <source>
        <dbReference type="ARBA" id="ARBA00022964"/>
    </source>
</evidence>
<comment type="catalytic activity">
    <reaction evidence="9">
        <text>[ribosomal protein uS12]-L-proline + 2-oxoglutarate + O2 = [ribosomal protein uS12]-(3S)-3-hydroxy-L-proline + succinate + CO2</text>
        <dbReference type="Rhea" id="RHEA:54156"/>
        <dbReference type="Rhea" id="RHEA-COMP:13816"/>
        <dbReference type="Rhea" id="RHEA-COMP:13818"/>
        <dbReference type="ChEBI" id="CHEBI:15379"/>
        <dbReference type="ChEBI" id="CHEBI:16526"/>
        <dbReference type="ChEBI" id="CHEBI:16810"/>
        <dbReference type="ChEBI" id="CHEBI:30031"/>
        <dbReference type="ChEBI" id="CHEBI:50342"/>
        <dbReference type="ChEBI" id="CHEBI:85428"/>
    </reaction>
</comment>
<dbReference type="InterPro" id="IPR039558">
    <property type="entry name" value="TPA1/OFD1_N"/>
</dbReference>
<dbReference type="InterPro" id="IPR005123">
    <property type="entry name" value="Oxoglu/Fe-dep_dioxygenase_dom"/>
</dbReference>
<reference evidence="13" key="1">
    <citation type="submission" date="2025-08" db="UniProtKB">
        <authorList>
            <consortium name="RefSeq"/>
        </authorList>
    </citation>
    <scope>IDENTIFICATION</scope>
    <source>
        <tissue evidence="13">Whole larvae</tissue>
    </source>
</reference>
<feature type="region of interest" description="Disordered" evidence="10">
    <location>
        <begin position="299"/>
        <end position="328"/>
    </location>
</feature>
<comment type="similarity">
    <text evidence="2">Belongs to the TPA1 family.</text>
</comment>
<keyword evidence="5" id="KW-0223">Dioxygenase</keyword>
<gene>
    <name evidence="13" type="primary">LOC113516417</name>
</gene>
<dbReference type="GeneID" id="113516417"/>
<dbReference type="Gene3D" id="2.60.120.620">
    <property type="entry name" value="q2cbj1_9rhob like domain"/>
    <property type="match status" value="2"/>
</dbReference>
<evidence type="ECO:0000256" key="4">
    <source>
        <dbReference type="ARBA" id="ARBA00022896"/>
    </source>
</evidence>
<dbReference type="RefSeq" id="XP_052749856.1">
    <property type="nucleotide sequence ID" value="XM_052893896.1"/>
</dbReference>
<feature type="compositionally biased region" description="Polar residues" evidence="10">
    <location>
        <begin position="1"/>
        <end position="24"/>
    </location>
</feature>
<evidence type="ECO:0000313" key="12">
    <source>
        <dbReference type="Proteomes" id="UP001652740"/>
    </source>
</evidence>
<keyword evidence="7" id="KW-0408">Iron</keyword>
<dbReference type="PANTHER" id="PTHR12117:SF0">
    <property type="entry name" value="PROLYL 3-HYDROXYLASE OGFOD1"/>
    <property type="match status" value="1"/>
</dbReference>
<proteinExistence type="inferred from homology"/>
<name>A0ABM3MEM4_GALME</name>
<dbReference type="SMART" id="SM00702">
    <property type="entry name" value="P4Hc"/>
    <property type="match status" value="1"/>
</dbReference>
<evidence type="ECO:0000256" key="9">
    <source>
        <dbReference type="ARBA" id="ARBA00047444"/>
    </source>
</evidence>
<feature type="compositionally biased region" description="Polar residues" evidence="10">
    <location>
        <begin position="309"/>
        <end position="320"/>
    </location>
</feature>
<dbReference type="InterPro" id="IPR051842">
    <property type="entry name" value="uS12_prolyl_hydroxylase"/>
</dbReference>
<dbReference type="InterPro" id="IPR019601">
    <property type="entry name" value="Oxoglutarate/Fe-dep_Oase_C"/>
</dbReference>
<evidence type="ECO:0000313" key="13">
    <source>
        <dbReference type="RefSeq" id="XP_052749856.1"/>
    </source>
</evidence>
<keyword evidence="6" id="KW-0560">Oxidoreductase</keyword>
<evidence type="ECO:0000256" key="1">
    <source>
        <dbReference type="ARBA" id="ARBA00001961"/>
    </source>
</evidence>
<feature type="region of interest" description="Disordered" evidence="10">
    <location>
        <begin position="410"/>
        <end position="434"/>
    </location>
</feature>
<dbReference type="PANTHER" id="PTHR12117">
    <property type="entry name" value="HISTONE ACETYLTRANSFERASE COMPLEX"/>
    <property type="match status" value="1"/>
</dbReference>
<accession>A0ABM3MEM4</accession>
<dbReference type="Proteomes" id="UP001652740">
    <property type="component" value="Unplaced"/>
</dbReference>
<sequence>MSSMTKENEEPSSSTEVATGMETSNGREEAQSEPLRPPAKRRLSGAVIEISDTDSDDSDVCAVNSYQASADEVKRIRGTEYSSPSSSSDYSSDSESPWEDDSILLNDEINKPAVRVQLNPRANRMDEPKFNPSLKSQDVIDKLTTHWQEMKAFKTDEVTLTCDPFRVCLVHELLANPDIINNIVDDMNTLDWSRKKMDLYEFYQTADLSSLTWQRSIRGIHELLKTEVMSWVSQVTGLELRSMSSSCSLYGPGDRLLVHDDLLADRRVAFILYLAPWRPPSPPPSVTDTSDDLVVDGAQDTPVVKNPSDVPNSSDTQTPSDVPVANGADDHVHEDVQDVQDVQGGGWARRLGGALELLACDARGRPRRVARRVFPRNNMLAFFQVGPHSFHQVGEVLSLELPRLSINGWFHGPPPPGSELEPAPPEPEPEPEPERFHNDVVLLNEWVESTYMTPRNRAQIQAQMERESEVCLHDFLQPSKYEEVLQHLRSAPEEAWEAAGAAHERRHERAARGWLRALPAAHALRRLLALLSSAAFARLLADCTDLQLARHARLELQRWRAGDYALLPPRARYQQARLEAALYAGVPARPPAGGATTFVAPEEPDEPAADQPGAAAAAAAAAAASALVTLPPRSNALALVYCDAGAASFVSYLSKLAMRPHDTFYLLTCTYTE</sequence>